<dbReference type="SUPFAM" id="SSF47095">
    <property type="entry name" value="HMG-box"/>
    <property type="match status" value="1"/>
</dbReference>
<dbReference type="InterPro" id="IPR036910">
    <property type="entry name" value="HMG_box_dom_sf"/>
</dbReference>
<feature type="DNA-binding region" description="HMG box" evidence="1">
    <location>
        <begin position="308"/>
        <end position="375"/>
    </location>
</feature>
<feature type="compositionally biased region" description="Polar residues" evidence="2">
    <location>
        <begin position="399"/>
        <end position="409"/>
    </location>
</feature>
<evidence type="ECO:0000313" key="5">
    <source>
        <dbReference type="EMBL" id="KAL0414071.1"/>
    </source>
</evidence>
<dbReference type="SMART" id="SM00501">
    <property type="entry name" value="BRIGHT"/>
    <property type="match status" value="1"/>
</dbReference>
<feature type="region of interest" description="Disordered" evidence="2">
    <location>
        <begin position="476"/>
        <end position="497"/>
    </location>
</feature>
<comment type="caution">
    <text evidence="5">The sequence shown here is derived from an EMBL/GenBank/DDBJ whole genome shotgun (WGS) entry which is preliminary data.</text>
</comment>
<dbReference type="EMBL" id="JACGWJ010000006">
    <property type="protein sequence ID" value="KAL0414071.1"/>
    <property type="molecule type" value="Genomic_DNA"/>
</dbReference>
<dbReference type="SMART" id="SM00398">
    <property type="entry name" value="HMG"/>
    <property type="match status" value="1"/>
</dbReference>
<dbReference type="SUPFAM" id="SSF46774">
    <property type="entry name" value="ARID-like"/>
    <property type="match status" value="1"/>
</dbReference>
<dbReference type="InterPro" id="IPR001606">
    <property type="entry name" value="ARID_dom"/>
</dbReference>
<dbReference type="Gene3D" id="1.10.150.60">
    <property type="entry name" value="ARID DNA-binding domain"/>
    <property type="match status" value="1"/>
</dbReference>
<dbReference type="FunFam" id="1.10.30.10:FF:000055">
    <property type="entry name" value="High mobility group B protein 15"/>
    <property type="match status" value="1"/>
</dbReference>
<dbReference type="PROSITE" id="PS50118">
    <property type="entry name" value="HMG_BOX_2"/>
    <property type="match status" value="1"/>
</dbReference>
<feature type="compositionally biased region" description="Polar residues" evidence="2">
    <location>
        <begin position="520"/>
        <end position="531"/>
    </location>
</feature>
<feature type="region of interest" description="Disordered" evidence="2">
    <location>
        <begin position="389"/>
        <end position="448"/>
    </location>
</feature>
<sequence length="531" mass="59676">MMVEQGMSGGGEGEKFQVQSSFAVNPCQPAPSYHPYPPPLATYEDVLGSRELFMDTLKKLHASMGTKFINVCVVIFLEIGRDNDCFGTSRKLKCSWIRLIPIVGGRDLDLHRLFEEVTSRGGIAKVVKDRKWKEVTAVFSFPSSATNASFILRKYYVSLLYHYEQIYFFKAKCWAPTPADAMQHLSTITAPPPGLPEYVPSVTQRTQMASPQQQSNTATSASEVSAGSPVCGVIDGKFDSGYLVTVKIGLEEFKGVLYQVPNNEAQMFADHTQRESAELMNHSSGKPGVPRRKRRKKSEIRKRDPAHPKPNRSGYNFFFAEQHARLKPHYHGKDREISRIIGELWNKLQEPERAVYQEKALKDKERYKIEMEDYRERLRTGQIIRGAMPIQQRPPVPEANSTDLNSNPQFGGATPSAYTEENEMSSEKSDKSNLEEYESADKDSDFGEYPQADMELKTVNIEVMADEAFDLQTRLDRVGQDDKNPGHGAADDDKMLLSTDNNMVLGEDGISVPIEEREQPPSNADESVPSL</sequence>
<dbReference type="SMART" id="SM01014">
    <property type="entry name" value="ARID"/>
    <property type="match status" value="1"/>
</dbReference>
<feature type="compositionally biased region" description="Basic residues" evidence="2">
    <location>
        <begin position="289"/>
        <end position="300"/>
    </location>
</feature>
<keyword evidence="1" id="KW-0238">DNA-binding</keyword>
<protein>
    <submittedName>
        <fullName evidence="5">High mobility group B protein 15</fullName>
    </submittedName>
</protein>
<dbReference type="InterPro" id="IPR036431">
    <property type="entry name" value="ARID_dom_sf"/>
</dbReference>
<dbReference type="InterPro" id="IPR009071">
    <property type="entry name" value="HMG_box_dom"/>
</dbReference>
<dbReference type="CDD" id="cd16872">
    <property type="entry name" value="ARID_HMGB9-like"/>
    <property type="match status" value="1"/>
</dbReference>
<feature type="compositionally biased region" description="Basic and acidic residues" evidence="2">
    <location>
        <begin position="425"/>
        <end position="445"/>
    </location>
</feature>
<organism evidence="5">
    <name type="scientific">Sesamum radiatum</name>
    <name type="common">Black benniseed</name>
    <dbReference type="NCBI Taxonomy" id="300843"/>
    <lineage>
        <taxon>Eukaryota</taxon>
        <taxon>Viridiplantae</taxon>
        <taxon>Streptophyta</taxon>
        <taxon>Embryophyta</taxon>
        <taxon>Tracheophyta</taxon>
        <taxon>Spermatophyta</taxon>
        <taxon>Magnoliopsida</taxon>
        <taxon>eudicotyledons</taxon>
        <taxon>Gunneridae</taxon>
        <taxon>Pentapetalae</taxon>
        <taxon>asterids</taxon>
        <taxon>lamiids</taxon>
        <taxon>Lamiales</taxon>
        <taxon>Pedaliaceae</taxon>
        <taxon>Sesamum</taxon>
    </lineage>
</organism>
<dbReference type="InterPro" id="IPR045303">
    <property type="entry name" value="ARID_HMGB9-like"/>
</dbReference>
<dbReference type="AlphaFoldDB" id="A0AAW2UEQ6"/>
<name>A0AAW2UEQ6_SESRA</name>
<reference evidence="5" key="1">
    <citation type="submission" date="2020-06" db="EMBL/GenBank/DDBJ databases">
        <authorList>
            <person name="Li T."/>
            <person name="Hu X."/>
            <person name="Zhang T."/>
            <person name="Song X."/>
            <person name="Zhang H."/>
            <person name="Dai N."/>
            <person name="Sheng W."/>
            <person name="Hou X."/>
            <person name="Wei L."/>
        </authorList>
    </citation>
    <scope>NUCLEOTIDE SEQUENCE</scope>
    <source>
        <strain evidence="5">G02</strain>
        <tissue evidence="5">Leaf</tissue>
    </source>
</reference>
<dbReference type="Pfam" id="PF00505">
    <property type="entry name" value="HMG_box"/>
    <property type="match status" value="1"/>
</dbReference>
<evidence type="ECO:0000256" key="1">
    <source>
        <dbReference type="PROSITE-ProRule" id="PRU00267"/>
    </source>
</evidence>
<dbReference type="PANTHER" id="PTHR46691">
    <property type="entry name" value="HIGH MOBILITY GROUP B PROTEIN 9"/>
    <property type="match status" value="1"/>
</dbReference>
<feature type="region of interest" description="Disordered" evidence="2">
    <location>
        <begin position="274"/>
        <end position="315"/>
    </location>
</feature>
<reference evidence="5" key="2">
    <citation type="journal article" date="2024" name="Plant">
        <title>Genomic evolution and insights into agronomic trait innovations of Sesamum species.</title>
        <authorList>
            <person name="Miao H."/>
            <person name="Wang L."/>
            <person name="Qu L."/>
            <person name="Liu H."/>
            <person name="Sun Y."/>
            <person name="Le M."/>
            <person name="Wang Q."/>
            <person name="Wei S."/>
            <person name="Zheng Y."/>
            <person name="Lin W."/>
            <person name="Duan Y."/>
            <person name="Cao H."/>
            <person name="Xiong S."/>
            <person name="Wang X."/>
            <person name="Wei L."/>
            <person name="Li C."/>
            <person name="Ma Q."/>
            <person name="Ju M."/>
            <person name="Zhao R."/>
            <person name="Li G."/>
            <person name="Mu C."/>
            <person name="Tian Q."/>
            <person name="Mei H."/>
            <person name="Zhang T."/>
            <person name="Gao T."/>
            <person name="Zhang H."/>
        </authorList>
    </citation>
    <scope>NUCLEOTIDE SEQUENCE</scope>
    <source>
        <strain evidence="5">G02</strain>
    </source>
</reference>
<dbReference type="PANTHER" id="PTHR46691:SF3">
    <property type="entry name" value="HIGH MOBILITY GROUP B PROTEIN 15"/>
    <property type="match status" value="1"/>
</dbReference>
<dbReference type="Pfam" id="PF01388">
    <property type="entry name" value="ARID"/>
    <property type="match status" value="1"/>
</dbReference>
<evidence type="ECO:0000259" key="4">
    <source>
        <dbReference type="PROSITE" id="PS51011"/>
    </source>
</evidence>
<accession>A0AAW2UEQ6</accession>
<feature type="compositionally biased region" description="Basic and acidic residues" evidence="2">
    <location>
        <begin position="476"/>
        <end position="495"/>
    </location>
</feature>
<gene>
    <name evidence="5" type="ORF">Sradi_1608800</name>
</gene>
<dbReference type="PROSITE" id="PS51011">
    <property type="entry name" value="ARID"/>
    <property type="match status" value="1"/>
</dbReference>
<dbReference type="CDD" id="cd22009">
    <property type="entry name" value="HMG-box_AtHMGB9-like"/>
    <property type="match status" value="1"/>
</dbReference>
<dbReference type="Gene3D" id="1.10.30.10">
    <property type="entry name" value="High mobility group box domain"/>
    <property type="match status" value="1"/>
</dbReference>
<evidence type="ECO:0000256" key="2">
    <source>
        <dbReference type="SAM" id="MobiDB-lite"/>
    </source>
</evidence>
<feature type="domain" description="ARID" evidence="4">
    <location>
        <begin position="47"/>
        <end position="168"/>
    </location>
</feature>
<feature type="domain" description="HMG box" evidence="3">
    <location>
        <begin position="308"/>
        <end position="375"/>
    </location>
</feature>
<feature type="region of interest" description="Disordered" evidence="2">
    <location>
        <begin position="511"/>
        <end position="531"/>
    </location>
</feature>
<keyword evidence="1" id="KW-0539">Nucleus</keyword>
<proteinExistence type="predicted"/>
<dbReference type="GO" id="GO:0003677">
    <property type="term" value="F:DNA binding"/>
    <property type="evidence" value="ECO:0007669"/>
    <property type="project" value="UniProtKB-UniRule"/>
</dbReference>
<feature type="region of interest" description="Disordered" evidence="2">
    <location>
        <begin position="203"/>
        <end position="223"/>
    </location>
</feature>
<dbReference type="GO" id="GO:0005634">
    <property type="term" value="C:nucleus"/>
    <property type="evidence" value="ECO:0007669"/>
    <property type="project" value="UniProtKB-UniRule"/>
</dbReference>
<evidence type="ECO:0000259" key="3">
    <source>
        <dbReference type="PROSITE" id="PS50118"/>
    </source>
</evidence>